<name>A0AAW1MGF2_POPJA</name>
<dbReference type="AlphaFoldDB" id="A0AAW1MGF2"/>
<dbReference type="EMBL" id="JASPKY010000046">
    <property type="protein sequence ID" value="KAK9745721.1"/>
    <property type="molecule type" value="Genomic_DNA"/>
</dbReference>
<proteinExistence type="predicted"/>
<reference evidence="1 2" key="1">
    <citation type="journal article" date="2024" name="BMC Genomics">
        <title>De novo assembly and annotation of Popillia japonica's genome with initial clues to its potential as an invasive pest.</title>
        <authorList>
            <person name="Cucini C."/>
            <person name="Boschi S."/>
            <person name="Funari R."/>
            <person name="Cardaioli E."/>
            <person name="Iannotti N."/>
            <person name="Marturano G."/>
            <person name="Paoli F."/>
            <person name="Bruttini M."/>
            <person name="Carapelli A."/>
            <person name="Frati F."/>
            <person name="Nardi F."/>
        </authorList>
    </citation>
    <scope>NUCLEOTIDE SEQUENCE [LARGE SCALE GENOMIC DNA]</scope>
    <source>
        <strain evidence="1">DMR45628</strain>
    </source>
</reference>
<gene>
    <name evidence="1" type="ORF">QE152_g6709</name>
</gene>
<dbReference type="InterPro" id="IPR003433">
    <property type="entry name" value="Capsid_VP4_densovirus"/>
</dbReference>
<protein>
    <submittedName>
        <fullName evidence="1">Uncharacterized protein</fullName>
    </submittedName>
</protein>
<evidence type="ECO:0000313" key="1">
    <source>
        <dbReference type="EMBL" id="KAK9745721.1"/>
    </source>
</evidence>
<dbReference type="Proteomes" id="UP001458880">
    <property type="component" value="Unassembled WGS sequence"/>
</dbReference>
<keyword evidence="2" id="KW-1185">Reference proteome</keyword>
<sequence>MHVIFGKHCIGLNRKLDVTNMKLKQIDKAPMTISGVDDVTEDEFIKRFYGDIKNYHSSTATTEFPTSWGANRALPYYACIMATRNESTKNVYHINSGWPRPDKSM</sequence>
<evidence type="ECO:0000313" key="2">
    <source>
        <dbReference type="Proteomes" id="UP001458880"/>
    </source>
</evidence>
<comment type="caution">
    <text evidence="1">The sequence shown here is derived from an EMBL/GenBank/DDBJ whole genome shotgun (WGS) entry which is preliminary data.</text>
</comment>
<dbReference type="Pfam" id="PF02336">
    <property type="entry name" value="Denso_VP4"/>
    <property type="match status" value="1"/>
</dbReference>
<accession>A0AAW1MGF2</accession>
<organism evidence="1 2">
    <name type="scientific">Popillia japonica</name>
    <name type="common">Japanese beetle</name>
    <dbReference type="NCBI Taxonomy" id="7064"/>
    <lineage>
        <taxon>Eukaryota</taxon>
        <taxon>Metazoa</taxon>
        <taxon>Ecdysozoa</taxon>
        <taxon>Arthropoda</taxon>
        <taxon>Hexapoda</taxon>
        <taxon>Insecta</taxon>
        <taxon>Pterygota</taxon>
        <taxon>Neoptera</taxon>
        <taxon>Endopterygota</taxon>
        <taxon>Coleoptera</taxon>
        <taxon>Polyphaga</taxon>
        <taxon>Scarabaeiformia</taxon>
        <taxon>Scarabaeidae</taxon>
        <taxon>Rutelinae</taxon>
        <taxon>Popillia</taxon>
    </lineage>
</organism>